<dbReference type="GO" id="GO:0008380">
    <property type="term" value="P:RNA splicing"/>
    <property type="evidence" value="ECO:0007669"/>
    <property type="project" value="UniProtKB-KW"/>
</dbReference>
<evidence type="ECO:0000313" key="10">
    <source>
        <dbReference type="EMBL" id="ODV96723.1"/>
    </source>
</evidence>
<evidence type="ECO:0000256" key="4">
    <source>
        <dbReference type="ARBA" id="ARBA00011825"/>
    </source>
</evidence>
<comment type="subunit">
    <text evidence="4">Part of a tri-snRNP complex.</text>
</comment>
<feature type="compositionally biased region" description="Basic and acidic residues" evidence="8">
    <location>
        <begin position="10"/>
        <end position="44"/>
    </location>
</feature>
<name>A0A1E4TY85_PACTA</name>
<evidence type="ECO:0000256" key="5">
    <source>
        <dbReference type="ARBA" id="ARBA00022664"/>
    </source>
</evidence>
<feature type="region of interest" description="Disordered" evidence="8">
    <location>
        <begin position="141"/>
        <end position="160"/>
    </location>
</feature>
<sequence>MGPKKIQINLKDRKRERSVDGEGDKGRSSFRERSPALADRKKEADEEENDDDDGVDDKHEQEIIEGKQEVEEESRGRTSKRQEYNDSDGDDISIQEDPSIHDMASLMGFNGFGTTKNKKVEGTNVYGSVKNKKAEYRQYMNRKNGFNRPLSPPSKRKKSV</sequence>
<organism evidence="10 11">
    <name type="scientific">Pachysolen tannophilus NRRL Y-2460</name>
    <dbReference type="NCBI Taxonomy" id="669874"/>
    <lineage>
        <taxon>Eukaryota</taxon>
        <taxon>Fungi</taxon>
        <taxon>Dikarya</taxon>
        <taxon>Ascomycota</taxon>
        <taxon>Saccharomycotina</taxon>
        <taxon>Pichiomycetes</taxon>
        <taxon>Pachysolenaceae</taxon>
        <taxon>Pachysolen</taxon>
    </lineage>
</organism>
<comment type="subcellular location">
    <subcellularLocation>
        <location evidence="2">Nucleus</location>
    </subcellularLocation>
</comment>
<evidence type="ECO:0000256" key="8">
    <source>
        <dbReference type="SAM" id="MobiDB-lite"/>
    </source>
</evidence>
<evidence type="ECO:0000259" key="9">
    <source>
        <dbReference type="Pfam" id="PF08648"/>
    </source>
</evidence>
<feature type="compositionally biased region" description="Basic and acidic residues" evidence="8">
    <location>
        <begin position="56"/>
        <end position="84"/>
    </location>
</feature>
<dbReference type="PANTHER" id="PTHR31077">
    <property type="entry name" value="U4/U6.U5 SMALL NUCLEAR RIBONUCLEOPROTEIN 27 KDA PROTEIN"/>
    <property type="match status" value="1"/>
</dbReference>
<keyword evidence="5" id="KW-0507">mRNA processing</keyword>
<evidence type="ECO:0000256" key="3">
    <source>
        <dbReference type="ARBA" id="ARBA00008218"/>
    </source>
</evidence>
<dbReference type="InterPro" id="IPR013957">
    <property type="entry name" value="SNRNP27"/>
</dbReference>
<dbReference type="STRING" id="669874.A0A1E4TY85"/>
<comment type="similarity">
    <text evidence="3">Belongs to the SNUT3 family.</text>
</comment>
<reference evidence="11" key="1">
    <citation type="submission" date="2016-05" db="EMBL/GenBank/DDBJ databases">
        <title>Comparative genomics of biotechnologically important yeasts.</title>
        <authorList>
            <consortium name="DOE Joint Genome Institute"/>
            <person name="Riley R."/>
            <person name="Haridas S."/>
            <person name="Wolfe K.H."/>
            <person name="Lopes M.R."/>
            <person name="Hittinger C.T."/>
            <person name="Goker M."/>
            <person name="Salamov A."/>
            <person name="Wisecaver J."/>
            <person name="Long T.M."/>
            <person name="Aerts A.L."/>
            <person name="Barry K."/>
            <person name="Choi C."/>
            <person name="Clum A."/>
            <person name="Coughlan A.Y."/>
            <person name="Deshpande S."/>
            <person name="Douglass A.P."/>
            <person name="Hanson S.J."/>
            <person name="Klenk H.-P."/>
            <person name="Labutti K."/>
            <person name="Lapidus A."/>
            <person name="Lindquist E."/>
            <person name="Lipzen A."/>
            <person name="Meier-Kolthoff J.P."/>
            <person name="Ohm R.A."/>
            <person name="Otillar R.P."/>
            <person name="Pangilinan J."/>
            <person name="Peng Y."/>
            <person name="Rokas A."/>
            <person name="Rosa C.A."/>
            <person name="Scheuner C."/>
            <person name="Sibirny A.A."/>
            <person name="Slot J.C."/>
            <person name="Stielow J.B."/>
            <person name="Sun H."/>
            <person name="Kurtzman C.P."/>
            <person name="Blackwell M."/>
            <person name="Grigoriev I.V."/>
            <person name="Jeffries T.W."/>
        </authorList>
    </citation>
    <scope>NUCLEOTIDE SEQUENCE [LARGE SCALE GENOMIC DNA]</scope>
    <source>
        <strain evidence="11">NRRL Y-2460</strain>
    </source>
</reference>
<dbReference type="PANTHER" id="PTHR31077:SF1">
    <property type="entry name" value="U4_U6.U5 SMALL NUCLEAR RIBONUCLEOPROTEIN 27 KDA PROTEIN"/>
    <property type="match status" value="1"/>
</dbReference>
<feature type="compositionally biased region" description="Acidic residues" evidence="8">
    <location>
        <begin position="45"/>
        <end position="55"/>
    </location>
</feature>
<feature type="region of interest" description="Disordered" evidence="8">
    <location>
        <begin position="1"/>
        <end position="96"/>
    </location>
</feature>
<keyword evidence="7" id="KW-0539">Nucleus</keyword>
<evidence type="ECO:0000256" key="7">
    <source>
        <dbReference type="ARBA" id="ARBA00023242"/>
    </source>
</evidence>
<dbReference type="OrthoDB" id="21368at2759"/>
<feature type="domain" description="U4/U6.U5 small nuclear ribonucleoprotein 27kDa protein" evidence="9">
    <location>
        <begin position="101"/>
        <end position="152"/>
    </location>
</feature>
<accession>A0A1E4TY85</accession>
<keyword evidence="6" id="KW-0508">mRNA splicing</keyword>
<dbReference type="Pfam" id="PF08648">
    <property type="entry name" value="SNRNP27"/>
    <property type="match status" value="1"/>
</dbReference>
<protein>
    <recommendedName>
        <fullName evidence="9">U4/U6.U5 small nuclear ribonucleoprotein 27kDa protein domain-containing protein</fullName>
    </recommendedName>
</protein>
<evidence type="ECO:0000256" key="6">
    <source>
        <dbReference type="ARBA" id="ARBA00023187"/>
    </source>
</evidence>
<dbReference type="GO" id="GO:0071011">
    <property type="term" value="C:precatalytic spliceosome"/>
    <property type="evidence" value="ECO:0007669"/>
    <property type="project" value="TreeGrafter"/>
</dbReference>
<evidence type="ECO:0000256" key="2">
    <source>
        <dbReference type="ARBA" id="ARBA00004123"/>
    </source>
</evidence>
<proteinExistence type="inferred from homology"/>
<comment type="function">
    <text evidence="1">May play a role in mRNA splicing.</text>
</comment>
<evidence type="ECO:0000256" key="1">
    <source>
        <dbReference type="ARBA" id="ARBA00003632"/>
    </source>
</evidence>
<feature type="compositionally biased region" description="Acidic residues" evidence="8">
    <location>
        <begin position="85"/>
        <end position="94"/>
    </location>
</feature>
<dbReference type="GO" id="GO:0006397">
    <property type="term" value="P:mRNA processing"/>
    <property type="evidence" value="ECO:0007669"/>
    <property type="project" value="UniProtKB-KW"/>
</dbReference>
<gene>
    <name evidence="10" type="ORF">PACTADRAFT_1308</name>
</gene>
<evidence type="ECO:0000313" key="11">
    <source>
        <dbReference type="Proteomes" id="UP000094236"/>
    </source>
</evidence>
<dbReference type="Proteomes" id="UP000094236">
    <property type="component" value="Unassembled WGS sequence"/>
</dbReference>
<keyword evidence="11" id="KW-1185">Reference proteome</keyword>
<dbReference type="AlphaFoldDB" id="A0A1E4TY85"/>
<dbReference type="EMBL" id="KV454012">
    <property type="protein sequence ID" value="ODV96723.1"/>
    <property type="molecule type" value="Genomic_DNA"/>
</dbReference>